<evidence type="ECO:0000313" key="1">
    <source>
        <dbReference type="EMBL" id="KAI0042019.1"/>
    </source>
</evidence>
<keyword evidence="2" id="KW-1185">Reference proteome</keyword>
<sequence>MAYHPSPAVPNVRNFAAPPFDKESHCDIILRSCDGVHFCVSKHILSIASPVFADMFSLSPPIDATAADEVYDGLSIVSMAEDAATLDLLLRWCYPVSSPPLMTLEDARRMVTATRKFDIQAFDDAVQDALEAHLVLDPVGVLEIASLDSFDELARRAVRATLRLPLSTIASSASAGRLGKSQLGALIQYHLSCGAAAASVTTQREFFKQLPAPALFREGSNSTCNLCFSIDPLFKPADSDKIRFSLGQLQGWCAPRYIWRFLDAAGRTLLLQPHEDAITSLCETENCIHCSGRHNMERSTTMFVQTFVREVNAAIEQVPIPTFVAGTDTEQFSGLELTHTRGGQISSSLRITICYILLMAIIFSSGIAIGRQI</sequence>
<comment type="caution">
    <text evidence="1">The sequence shown here is derived from an EMBL/GenBank/DDBJ whole genome shotgun (WGS) entry which is preliminary data.</text>
</comment>
<name>A0ACB8RD27_9AGAM</name>
<protein>
    <submittedName>
        <fullName evidence="1">Uncharacterized protein</fullName>
    </submittedName>
</protein>
<reference evidence="1" key="1">
    <citation type="submission" date="2021-02" db="EMBL/GenBank/DDBJ databases">
        <authorList>
            <consortium name="DOE Joint Genome Institute"/>
            <person name="Ahrendt S."/>
            <person name="Looney B.P."/>
            <person name="Miyauchi S."/>
            <person name="Morin E."/>
            <person name="Drula E."/>
            <person name="Courty P.E."/>
            <person name="Chicoki N."/>
            <person name="Fauchery L."/>
            <person name="Kohler A."/>
            <person name="Kuo A."/>
            <person name="Labutti K."/>
            <person name="Pangilinan J."/>
            <person name="Lipzen A."/>
            <person name="Riley R."/>
            <person name="Andreopoulos W."/>
            <person name="He G."/>
            <person name="Johnson J."/>
            <person name="Barry K.W."/>
            <person name="Grigoriev I.V."/>
            <person name="Nagy L."/>
            <person name="Hibbett D."/>
            <person name="Henrissat B."/>
            <person name="Matheny P.B."/>
            <person name="Labbe J."/>
            <person name="Martin F."/>
        </authorList>
    </citation>
    <scope>NUCLEOTIDE SEQUENCE</scope>
    <source>
        <strain evidence="1">FP105234-sp</strain>
    </source>
</reference>
<dbReference type="EMBL" id="MU276088">
    <property type="protein sequence ID" value="KAI0042019.1"/>
    <property type="molecule type" value="Genomic_DNA"/>
</dbReference>
<organism evidence="1 2">
    <name type="scientific">Auriscalpium vulgare</name>
    <dbReference type="NCBI Taxonomy" id="40419"/>
    <lineage>
        <taxon>Eukaryota</taxon>
        <taxon>Fungi</taxon>
        <taxon>Dikarya</taxon>
        <taxon>Basidiomycota</taxon>
        <taxon>Agaricomycotina</taxon>
        <taxon>Agaricomycetes</taxon>
        <taxon>Russulales</taxon>
        <taxon>Auriscalpiaceae</taxon>
        <taxon>Auriscalpium</taxon>
    </lineage>
</organism>
<reference evidence="1" key="2">
    <citation type="journal article" date="2022" name="New Phytol.">
        <title>Evolutionary transition to the ectomycorrhizal habit in the genomes of a hyperdiverse lineage of mushroom-forming fungi.</title>
        <authorList>
            <person name="Looney B."/>
            <person name="Miyauchi S."/>
            <person name="Morin E."/>
            <person name="Drula E."/>
            <person name="Courty P.E."/>
            <person name="Kohler A."/>
            <person name="Kuo A."/>
            <person name="LaButti K."/>
            <person name="Pangilinan J."/>
            <person name="Lipzen A."/>
            <person name="Riley R."/>
            <person name="Andreopoulos W."/>
            <person name="He G."/>
            <person name="Johnson J."/>
            <person name="Nolan M."/>
            <person name="Tritt A."/>
            <person name="Barry K.W."/>
            <person name="Grigoriev I.V."/>
            <person name="Nagy L.G."/>
            <person name="Hibbett D."/>
            <person name="Henrissat B."/>
            <person name="Matheny P.B."/>
            <person name="Labbe J."/>
            <person name="Martin F.M."/>
        </authorList>
    </citation>
    <scope>NUCLEOTIDE SEQUENCE</scope>
    <source>
        <strain evidence="1">FP105234-sp</strain>
    </source>
</reference>
<gene>
    <name evidence="1" type="ORF">FA95DRAFT_1564754</name>
</gene>
<accession>A0ACB8RD27</accession>
<dbReference type="Proteomes" id="UP000814033">
    <property type="component" value="Unassembled WGS sequence"/>
</dbReference>
<evidence type="ECO:0000313" key="2">
    <source>
        <dbReference type="Proteomes" id="UP000814033"/>
    </source>
</evidence>
<proteinExistence type="predicted"/>